<comment type="caution">
    <text evidence="2">The sequence shown here is derived from an EMBL/GenBank/DDBJ whole genome shotgun (WGS) entry which is preliminary data.</text>
</comment>
<proteinExistence type="predicted"/>
<organism evidence="2">
    <name type="scientific">Acidithiobacillus ferrianus</name>
    <dbReference type="NCBI Taxonomy" id="2678518"/>
    <lineage>
        <taxon>Bacteria</taxon>
        <taxon>Pseudomonadati</taxon>
        <taxon>Pseudomonadota</taxon>
        <taxon>Acidithiobacillia</taxon>
        <taxon>Acidithiobacillales</taxon>
        <taxon>Acidithiobacillaceae</taxon>
        <taxon>Acidithiobacillus</taxon>
    </lineage>
</organism>
<evidence type="ECO:0000256" key="1">
    <source>
        <dbReference type="SAM" id="MobiDB-lite"/>
    </source>
</evidence>
<protein>
    <submittedName>
        <fullName evidence="2">Uncharacterized protein</fullName>
    </submittedName>
</protein>
<accession>A0A845U6Z2</accession>
<gene>
    <name evidence="2" type="ORF">GL267_08315</name>
</gene>
<evidence type="ECO:0000313" key="2">
    <source>
        <dbReference type="EMBL" id="NDU42643.1"/>
    </source>
</evidence>
<dbReference type="AlphaFoldDB" id="A0A845U6Z2"/>
<feature type="compositionally biased region" description="Basic and acidic residues" evidence="1">
    <location>
        <begin position="11"/>
        <end position="28"/>
    </location>
</feature>
<sequence>MGLFPNLSNKGKRDTRGRAIEERIEARTTRRLSGKTRPGGD</sequence>
<name>A0A845U6Z2_9PROT</name>
<feature type="region of interest" description="Disordered" evidence="1">
    <location>
        <begin position="1"/>
        <end position="41"/>
    </location>
</feature>
<dbReference type="EMBL" id="WNJL01000034">
    <property type="protein sequence ID" value="NDU42643.1"/>
    <property type="molecule type" value="Genomic_DNA"/>
</dbReference>
<reference evidence="2" key="1">
    <citation type="submission" date="2019-11" db="EMBL/GenBank/DDBJ databases">
        <title>Acidithiobacillus ferrianus sp. nov.: a facultatively anaerobic and extremely acidophilic chemolithoautotroph.</title>
        <authorList>
            <person name="Norris P.R."/>
            <person name="Falagan C."/>
            <person name="Moya-Beltran A."/>
            <person name="Castro M."/>
            <person name="Quatrini R."/>
            <person name="Johnson D.B."/>
        </authorList>
    </citation>
    <scope>NUCLEOTIDE SEQUENCE [LARGE SCALE GENOMIC DNA]</scope>
    <source>
        <strain evidence="2">MG</strain>
    </source>
</reference>